<gene>
    <name evidence="10" type="ORF">LRAMOSA07733</name>
</gene>
<dbReference type="Pfam" id="PF00155">
    <property type="entry name" value="Aminotran_1_2"/>
    <property type="match status" value="1"/>
</dbReference>
<dbReference type="GO" id="GO:0046512">
    <property type="term" value="P:sphingosine biosynthetic process"/>
    <property type="evidence" value="ECO:0007669"/>
    <property type="project" value="TreeGrafter"/>
</dbReference>
<dbReference type="EC" id="2.3.1.50" evidence="3"/>
<dbReference type="EMBL" id="LK023316">
    <property type="protein sequence ID" value="CDS05204.1"/>
    <property type="molecule type" value="Genomic_DNA"/>
</dbReference>
<dbReference type="OrthoDB" id="65434at2759"/>
<evidence type="ECO:0000256" key="5">
    <source>
        <dbReference type="ARBA" id="ARBA00022898"/>
    </source>
</evidence>
<dbReference type="GO" id="GO:0016020">
    <property type="term" value="C:membrane"/>
    <property type="evidence" value="ECO:0007669"/>
    <property type="project" value="GOC"/>
</dbReference>
<dbReference type="InterPro" id="IPR015421">
    <property type="entry name" value="PyrdxlP-dep_Trfase_major"/>
</dbReference>
<dbReference type="PROSITE" id="PS00599">
    <property type="entry name" value="AA_TRANSFER_CLASS_2"/>
    <property type="match status" value="1"/>
</dbReference>
<dbReference type="InterPro" id="IPR015424">
    <property type="entry name" value="PyrdxlP-dep_Trfase"/>
</dbReference>
<feature type="transmembrane region" description="Helical" evidence="8">
    <location>
        <begin position="86"/>
        <end position="107"/>
    </location>
</feature>
<evidence type="ECO:0000256" key="7">
    <source>
        <dbReference type="RuleBase" id="RU003693"/>
    </source>
</evidence>
<evidence type="ECO:0000259" key="9">
    <source>
        <dbReference type="Pfam" id="PF00155"/>
    </source>
</evidence>
<organism evidence="10">
    <name type="scientific">Lichtheimia ramosa</name>
    <dbReference type="NCBI Taxonomy" id="688394"/>
    <lineage>
        <taxon>Eukaryota</taxon>
        <taxon>Fungi</taxon>
        <taxon>Fungi incertae sedis</taxon>
        <taxon>Mucoromycota</taxon>
        <taxon>Mucoromycotina</taxon>
        <taxon>Mucoromycetes</taxon>
        <taxon>Mucorales</taxon>
        <taxon>Lichtheimiaceae</taxon>
        <taxon>Lichtheimia</taxon>
    </lineage>
</organism>
<accession>A0A077WDI5</accession>
<dbReference type="GO" id="GO:0004758">
    <property type="term" value="F:serine C-palmitoyltransferase activity"/>
    <property type="evidence" value="ECO:0007669"/>
    <property type="project" value="UniProtKB-EC"/>
</dbReference>
<evidence type="ECO:0000256" key="3">
    <source>
        <dbReference type="ARBA" id="ARBA00013220"/>
    </source>
</evidence>
<proteinExistence type="inferred from homology"/>
<keyword evidence="8" id="KW-0472">Membrane</keyword>
<dbReference type="InterPro" id="IPR015422">
    <property type="entry name" value="PyrdxlP-dep_Trfase_small"/>
</dbReference>
<keyword evidence="4" id="KW-0808">Transferase</keyword>
<evidence type="ECO:0000313" key="10">
    <source>
        <dbReference type="EMBL" id="CDS05204.1"/>
    </source>
</evidence>
<comment type="cofactor">
    <cofactor evidence="1 7">
        <name>pyridoxal 5'-phosphate</name>
        <dbReference type="ChEBI" id="CHEBI:597326"/>
    </cofactor>
</comment>
<evidence type="ECO:0000256" key="6">
    <source>
        <dbReference type="ARBA" id="ARBA00048528"/>
    </source>
</evidence>
<dbReference type="GO" id="GO:0030170">
    <property type="term" value="F:pyridoxal phosphate binding"/>
    <property type="evidence" value="ECO:0007669"/>
    <property type="project" value="InterPro"/>
</dbReference>
<name>A0A077WDI5_9FUNG</name>
<dbReference type="Gene3D" id="3.40.640.10">
    <property type="entry name" value="Type I PLP-dependent aspartate aminotransferase-like (Major domain)"/>
    <property type="match status" value="1"/>
</dbReference>
<keyword evidence="5 7" id="KW-0663">Pyridoxal phosphate</keyword>
<dbReference type="GO" id="GO:0046513">
    <property type="term" value="P:ceramide biosynthetic process"/>
    <property type="evidence" value="ECO:0007669"/>
    <property type="project" value="TreeGrafter"/>
</dbReference>
<evidence type="ECO:0000256" key="2">
    <source>
        <dbReference type="ARBA" id="ARBA00008392"/>
    </source>
</evidence>
<sequence>MGKGKRSHTISSAPAITSLVSSIPLRSSGDLVLSLAPTHFLSRPSIANHPSPKSITSPVLPPRLRWTPQRHPKREYDDLAHKMESAPLLILISTYLNWFVLILLGHLRDTMGKIFKRKEYQHLKVSEGYAPIVSDFDSFYTRRLYMRIRDCWNRPITGVASRTVHLLERETKDFNQTFQLIGSVKENLNFGSYNYLGFAQNQGPCADAVHEETLASGLVSASARAEAGTTELLVQLERLVARFVGKEAAMVVSMGFATNSTTIPALVGKGSLIISDELNHSSIVFGARLSGASVRVFKHNSMQDLKQLLREVISQGQPRTHRPWKKIWVIVEGLYSMEGTIVNLPELIRLKEQFKFYLYVDEAHSIGALGEHGGGVCDFYGVDPAYVDILMGTFTKSFGAAGGYIAASKDVIDYLRTSNHAYVYAETMPVPVIQQVMTSMRLICGHEEGRWRIRQLSENALYFARRLREMGFIVYGDYGSPVIPLLLFNPAKIAAFSRELLKRGVAIVVVGYPATSIISSRARFCVSASHTREDIERALGIISEVGDLLMLKFNRSK</sequence>
<dbReference type="Gene3D" id="3.90.1150.10">
    <property type="entry name" value="Aspartate Aminotransferase, domain 1"/>
    <property type="match status" value="1"/>
</dbReference>
<dbReference type="PANTHER" id="PTHR13693">
    <property type="entry name" value="CLASS II AMINOTRANSFERASE/8-AMINO-7-OXONONANOATE SYNTHASE"/>
    <property type="match status" value="1"/>
</dbReference>
<evidence type="ECO:0000256" key="8">
    <source>
        <dbReference type="SAM" id="Phobius"/>
    </source>
</evidence>
<dbReference type="InterPro" id="IPR004839">
    <property type="entry name" value="Aminotransferase_I/II_large"/>
</dbReference>
<evidence type="ECO:0000256" key="4">
    <source>
        <dbReference type="ARBA" id="ARBA00022679"/>
    </source>
</evidence>
<dbReference type="InterPro" id="IPR001917">
    <property type="entry name" value="Aminotrans_II_pyridoxalP_BS"/>
</dbReference>
<dbReference type="GO" id="GO:0017059">
    <property type="term" value="C:serine palmitoyltransferase complex"/>
    <property type="evidence" value="ECO:0007669"/>
    <property type="project" value="TreeGrafter"/>
</dbReference>
<feature type="domain" description="Aminotransferase class I/classII large" evidence="9">
    <location>
        <begin position="187"/>
        <end position="541"/>
    </location>
</feature>
<keyword evidence="8" id="KW-1133">Transmembrane helix</keyword>
<dbReference type="PANTHER" id="PTHR13693:SF3">
    <property type="entry name" value="LD36009P"/>
    <property type="match status" value="1"/>
</dbReference>
<dbReference type="CDD" id="cd06454">
    <property type="entry name" value="KBL_like"/>
    <property type="match status" value="1"/>
</dbReference>
<comment type="catalytic activity">
    <reaction evidence="6">
        <text>L-serine + hexadecanoyl-CoA + H(+) = 3-oxosphinganine + CO2 + CoA</text>
        <dbReference type="Rhea" id="RHEA:14761"/>
        <dbReference type="ChEBI" id="CHEBI:15378"/>
        <dbReference type="ChEBI" id="CHEBI:16526"/>
        <dbReference type="ChEBI" id="CHEBI:33384"/>
        <dbReference type="ChEBI" id="CHEBI:57287"/>
        <dbReference type="ChEBI" id="CHEBI:57379"/>
        <dbReference type="ChEBI" id="CHEBI:58299"/>
        <dbReference type="EC" id="2.3.1.50"/>
    </reaction>
</comment>
<comment type="similarity">
    <text evidence="2 7">Belongs to the class-II pyridoxal-phosphate-dependent aminotransferase family.</text>
</comment>
<protein>
    <recommendedName>
        <fullName evidence="3">serine C-palmitoyltransferase</fullName>
        <ecNumber evidence="3">2.3.1.50</ecNumber>
    </recommendedName>
</protein>
<dbReference type="SUPFAM" id="SSF53383">
    <property type="entry name" value="PLP-dependent transferases"/>
    <property type="match status" value="1"/>
</dbReference>
<evidence type="ECO:0000256" key="1">
    <source>
        <dbReference type="ARBA" id="ARBA00001933"/>
    </source>
</evidence>
<dbReference type="InterPro" id="IPR050087">
    <property type="entry name" value="AON_synthase_class-II"/>
</dbReference>
<reference evidence="10" key="1">
    <citation type="journal article" date="2014" name="Genome Announc.">
        <title>De novo whole-genome sequence and genome annotation of Lichtheimia ramosa.</title>
        <authorList>
            <person name="Linde J."/>
            <person name="Schwartze V."/>
            <person name="Binder U."/>
            <person name="Lass-Florl C."/>
            <person name="Voigt K."/>
            <person name="Horn F."/>
        </authorList>
    </citation>
    <scope>NUCLEOTIDE SEQUENCE</scope>
    <source>
        <strain evidence="10">JMRC FSU:6197</strain>
    </source>
</reference>
<keyword evidence="8" id="KW-0812">Transmembrane</keyword>
<dbReference type="AlphaFoldDB" id="A0A077WDI5"/>